<dbReference type="InterPro" id="IPR022215">
    <property type="entry name" value="SteA-like_C"/>
</dbReference>
<dbReference type="EMBL" id="JADOUE010000001">
    <property type="protein sequence ID" value="MBG6121545.1"/>
    <property type="molecule type" value="Genomic_DNA"/>
</dbReference>
<dbReference type="InterPro" id="IPR047795">
    <property type="entry name" value="Put_SteA-like"/>
</dbReference>
<name>A0A931GT66_9CORY</name>
<keyword evidence="1" id="KW-0808">Transferase</keyword>
<feature type="transmembrane region" description="Helical" evidence="6">
    <location>
        <begin position="353"/>
        <end position="374"/>
    </location>
</feature>
<dbReference type="Proteomes" id="UP000658613">
    <property type="component" value="Unassembled WGS sequence"/>
</dbReference>
<dbReference type="AlphaFoldDB" id="A0A931GT66"/>
<dbReference type="SUPFAM" id="SSF63999">
    <property type="entry name" value="Thiamin pyrophosphokinase, catalytic domain"/>
    <property type="match status" value="1"/>
</dbReference>
<dbReference type="GO" id="GO:0009229">
    <property type="term" value="P:thiamine diphosphate biosynthetic process"/>
    <property type="evidence" value="ECO:0007669"/>
    <property type="project" value="InterPro"/>
</dbReference>
<keyword evidence="6" id="KW-0472">Membrane</keyword>
<evidence type="ECO:0000313" key="9">
    <source>
        <dbReference type="Proteomes" id="UP000658613"/>
    </source>
</evidence>
<dbReference type="GO" id="GO:0004788">
    <property type="term" value="F:thiamine diphosphokinase activity"/>
    <property type="evidence" value="ECO:0007669"/>
    <property type="project" value="InterPro"/>
</dbReference>
<reference evidence="8" key="1">
    <citation type="submission" date="2020-11" db="EMBL/GenBank/DDBJ databases">
        <title>Sequencing the genomes of 1000 actinobacteria strains.</title>
        <authorList>
            <person name="Klenk H.-P."/>
        </authorList>
    </citation>
    <scope>NUCLEOTIDE SEQUENCE</scope>
    <source>
        <strain evidence="8">DSM 45632</strain>
    </source>
</reference>
<keyword evidence="2" id="KW-0547">Nucleotide-binding</keyword>
<accession>A0A931GT66</accession>
<dbReference type="NCBIfam" id="NF040608">
    <property type="entry name" value="division_SteA"/>
    <property type="match status" value="1"/>
</dbReference>
<evidence type="ECO:0000259" key="7">
    <source>
        <dbReference type="Pfam" id="PF12555"/>
    </source>
</evidence>
<evidence type="ECO:0000256" key="6">
    <source>
        <dbReference type="SAM" id="Phobius"/>
    </source>
</evidence>
<evidence type="ECO:0000313" key="8">
    <source>
        <dbReference type="EMBL" id="MBG6121545.1"/>
    </source>
</evidence>
<protein>
    <submittedName>
        <fullName evidence="8">Membrane-anchored protein</fullName>
    </submittedName>
</protein>
<organism evidence="8 9">
    <name type="scientific">Corynebacterium aquatimens</name>
    <dbReference type="NCBI Taxonomy" id="1190508"/>
    <lineage>
        <taxon>Bacteria</taxon>
        <taxon>Bacillati</taxon>
        <taxon>Actinomycetota</taxon>
        <taxon>Actinomycetes</taxon>
        <taxon>Mycobacteriales</taxon>
        <taxon>Corynebacteriaceae</taxon>
        <taxon>Corynebacterium</taxon>
    </lineage>
</organism>
<feature type="region of interest" description="Disordered" evidence="5">
    <location>
        <begin position="1"/>
        <end position="33"/>
    </location>
</feature>
<dbReference type="GO" id="GO:0016301">
    <property type="term" value="F:kinase activity"/>
    <property type="evidence" value="ECO:0007669"/>
    <property type="project" value="UniProtKB-KW"/>
</dbReference>
<gene>
    <name evidence="8" type="ORF">IW254_000514</name>
</gene>
<evidence type="ECO:0000256" key="5">
    <source>
        <dbReference type="SAM" id="MobiDB-lite"/>
    </source>
</evidence>
<proteinExistence type="predicted"/>
<keyword evidence="4" id="KW-0067">ATP-binding</keyword>
<evidence type="ECO:0000256" key="4">
    <source>
        <dbReference type="ARBA" id="ARBA00022840"/>
    </source>
</evidence>
<keyword evidence="3" id="KW-0418">Kinase</keyword>
<evidence type="ECO:0000256" key="2">
    <source>
        <dbReference type="ARBA" id="ARBA00022741"/>
    </source>
</evidence>
<comment type="caution">
    <text evidence="8">The sequence shown here is derived from an EMBL/GenBank/DDBJ whole genome shotgun (WGS) entry which is preliminary data.</text>
</comment>
<feature type="domain" description="SteA-like C-terminal" evidence="7">
    <location>
        <begin position="342"/>
        <end position="392"/>
    </location>
</feature>
<dbReference type="GO" id="GO:0005524">
    <property type="term" value="F:ATP binding"/>
    <property type="evidence" value="ECO:0007669"/>
    <property type="project" value="UniProtKB-KW"/>
</dbReference>
<dbReference type="InterPro" id="IPR036759">
    <property type="entry name" value="TPK_catalytic_sf"/>
</dbReference>
<keyword evidence="9" id="KW-1185">Reference proteome</keyword>
<keyword evidence="6" id="KW-1133">Transmembrane helix</keyword>
<evidence type="ECO:0000256" key="1">
    <source>
        <dbReference type="ARBA" id="ARBA00022679"/>
    </source>
</evidence>
<dbReference type="RefSeq" id="WP_196824079.1">
    <property type="nucleotide sequence ID" value="NZ_CP046980.1"/>
</dbReference>
<keyword evidence="6" id="KW-0812">Transmembrane</keyword>
<dbReference type="Pfam" id="PF12555">
    <property type="entry name" value="SteA-like_C"/>
    <property type="match status" value="1"/>
</dbReference>
<evidence type="ECO:0000256" key="3">
    <source>
        <dbReference type="ARBA" id="ARBA00022777"/>
    </source>
</evidence>
<sequence>MSVFSPSSDTEGRTGVRGGNLRDCTPQGKGRGLRKLGAGDIAVVDSPDMSRREAQFLADARPAAVINFAQFSTGKMPNYGPLLLMDADIPLFENASTELRGAFRDGKKGAVHPSGDIYVGKKLVAEAAPVERDVADDAYDVAQRNLVENMEAFFGNTTEFIHAESPLLVDGVGVPDLGDMMDGRKVLVVSPAVDTREKIGNLRHFIREFQPVIIGVGAAADTLLDLGYSCDLIVGDPAEISADNLRGDAKVILPADPDGHAAGLERIQDLGVGARTFPAATDSATDLAILLAVFHNSEIIVTVGDELDLDSIFALEESATPAAALTRLKGGYRIVDAAVIESLYRPSNAGGFAWAWAILGILVALATVILVVGLTGNGSFNDNLIDTWNNFALHVQGWFNPSR</sequence>